<evidence type="ECO:0000313" key="2">
    <source>
        <dbReference type="WBParaSite" id="ES5_v2.g14186.t1"/>
    </source>
</evidence>
<proteinExistence type="predicted"/>
<reference evidence="2" key="1">
    <citation type="submission" date="2022-11" db="UniProtKB">
        <authorList>
            <consortium name="WormBaseParasite"/>
        </authorList>
    </citation>
    <scope>IDENTIFICATION</scope>
</reference>
<sequence>MLQSEPLYEFIDRLKNLYRTPYQIANQTKFEIQIFQQQILSNKEDSHSLPLNRANNYDSINGRGELELD</sequence>
<name>A0AC34FAC8_9BILA</name>
<evidence type="ECO:0000313" key="1">
    <source>
        <dbReference type="Proteomes" id="UP000887579"/>
    </source>
</evidence>
<protein>
    <submittedName>
        <fullName evidence="2">Uncharacterized protein</fullName>
    </submittedName>
</protein>
<organism evidence="1 2">
    <name type="scientific">Panagrolaimus sp. ES5</name>
    <dbReference type="NCBI Taxonomy" id="591445"/>
    <lineage>
        <taxon>Eukaryota</taxon>
        <taxon>Metazoa</taxon>
        <taxon>Ecdysozoa</taxon>
        <taxon>Nematoda</taxon>
        <taxon>Chromadorea</taxon>
        <taxon>Rhabditida</taxon>
        <taxon>Tylenchina</taxon>
        <taxon>Panagrolaimomorpha</taxon>
        <taxon>Panagrolaimoidea</taxon>
        <taxon>Panagrolaimidae</taxon>
        <taxon>Panagrolaimus</taxon>
    </lineage>
</organism>
<dbReference type="Proteomes" id="UP000887579">
    <property type="component" value="Unplaced"/>
</dbReference>
<dbReference type="WBParaSite" id="ES5_v2.g14186.t1">
    <property type="protein sequence ID" value="ES5_v2.g14186.t1"/>
    <property type="gene ID" value="ES5_v2.g14186"/>
</dbReference>
<accession>A0AC34FAC8</accession>